<comment type="caution">
    <text evidence="1">The sequence shown here is derived from an EMBL/GenBank/DDBJ whole genome shotgun (WGS) entry which is preliminary data.</text>
</comment>
<dbReference type="EMBL" id="BAABFT010000015">
    <property type="protein sequence ID" value="GAA4335422.1"/>
    <property type="molecule type" value="Genomic_DNA"/>
</dbReference>
<dbReference type="RefSeq" id="WP_345213283.1">
    <property type="nucleotide sequence ID" value="NZ_BAABFT010000015.1"/>
</dbReference>
<evidence type="ECO:0000313" key="1">
    <source>
        <dbReference type="EMBL" id="GAA4335422.1"/>
    </source>
</evidence>
<gene>
    <name evidence="1" type="ORF">GCM10023149_43410</name>
</gene>
<keyword evidence="2" id="KW-1185">Reference proteome</keyword>
<sequence length="56" mass="6519">MKIKSIRFYLVVALLIAGYFAYASYNGIVYWESTVEKNTDNANSHARNGARRFYHK</sequence>
<protein>
    <submittedName>
        <fullName evidence="1">Uncharacterized protein</fullName>
    </submittedName>
</protein>
<accession>A0ABP8H7E8</accession>
<dbReference type="Proteomes" id="UP001500582">
    <property type="component" value="Unassembled WGS sequence"/>
</dbReference>
<evidence type="ECO:0000313" key="2">
    <source>
        <dbReference type="Proteomes" id="UP001500582"/>
    </source>
</evidence>
<organism evidence="1 2">
    <name type="scientific">Mucilaginibacter gynuensis</name>
    <dbReference type="NCBI Taxonomy" id="1302236"/>
    <lineage>
        <taxon>Bacteria</taxon>
        <taxon>Pseudomonadati</taxon>
        <taxon>Bacteroidota</taxon>
        <taxon>Sphingobacteriia</taxon>
        <taxon>Sphingobacteriales</taxon>
        <taxon>Sphingobacteriaceae</taxon>
        <taxon>Mucilaginibacter</taxon>
    </lineage>
</organism>
<reference evidence="2" key="1">
    <citation type="journal article" date="2019" name="Int. J. Syst. Evol. Microbiol.">
        <title>The Global Catalogue of Microorganisms (GCM) 10K type strain sequencing project: providing services to taxonomists for standard genome sequencing and annotation.</title>
        <authorList>
            <consortium name="The Broad Institute Genomics Platform"/>
            <consortium name="The Broad Institute Genome Sequencing Center for Infectious Disease"/>
            <person name="Wu L."/>
            <person name="Ma J."/>
        </authorList>
    </citation>
    <scope>NUCLEOTIDE SEQUENCE [LARGE SCALE GENOMIC DNA]</scope>
    <source>
        <strain evidence="2">JCM 17705</strain>
    </source>
</reference>
<proteinExistence type="predicted"/>
<name>A0ABP8H7E8_9SPHI</name>